<dbReference type="InterPro" id="IPR011009">
    <property type="entry name" value="Kinase-like_dom_sf"/>
</dbReference>
<keyword evidence="4" id="KW-0547">Nucleotide-binding</keyword>
<dbReference type="Proteomes" id="UP000799779">
    <property type="component" value="Unassembled WGS sequence"/>
</dbReference>
<dbReference type="EMBL" id="ML977560">
    <property type="protein sequence ID" value="KAF2006153.1"/>
    <property type="molecule type" value="Genomic_DNA"/>
</dbReference>
<evidence type="ECO:0000256" key="4">
    <source>
        <dbReference type="ARBA" id="ARBA00022741"/>
    </source>
</evidence>
<dbReference type="Gene3D" id="1.10.510.10">
    <property type="entry name" value="Transferase(Phosphotransferase) domain 1"/>
    <property type="match status" value="1"/>
</dbReference>
<evidence type="ECO:0000256" key="1">
    <source>
        <dbReference type="ARBA" id="ARBA00012513"/>
    </source>
</evidence>
<keyword evidence="11" id="KW-1185">Reference proteome</keyword>
<keyword evidence="2" id="KW-0723">Serine/threonine-protein kinase</keyword>
<dbReference type="EC" id="2.7.11.1" evidence="1"/>
<keyword evidence="6" id="KW-0067">ATP-binding</keyword>
<comment type="catalytic activity">
    <reaction evidence="8">
        <text>L-seryl-[protein] + ATP = O-phospho-L-seryl-[protein] + ADP + H(+)</text>
        <dbReference type="Rhea" id="RHEA:17989"/>
        <dbReference type="Rhea" id="RHEA-COMP:9863"/>
        <dbReference type="Rhea" id="RHEA-COMP:11604"/>
        <dbReference type="ChEBI" id="CHEBI:15378"/>
        <dbReference type="ChEBI" id="CHEBI:29999"/>
        <dbReference type="ChEBI" id="CHEBI:30616"/>
        <dbReference type="ChEBI" id="CHEBI:83421"/>
        <dbReference type="ChEBI" id="CHEBI:456216"/>
        <dbReference type="EC" id="2.7.11.1"/>
    </reaction>
</comment>
<protein>
    <recommendedName>
        <fullName evidence="1">non-specific serine/threonine protein kinase</fullName>
        <ecNumber evidence="1">2.7.11.1</ecNumber>
    </recommendedName>
</protein>
<dbReference type="OrthoDB" id="310217at2759"/>
<evidence type="ECO:0000256" key="6">
    <source>
        <dbReference type="ARBA" id="ARBA00022840"/>
    </source>
</evidence>
<dbReference type="Pfam" id="PF00069">
    <property type="entry name" value="Pkinase"/>
    <property type="match status" value="1"/>
</dbReference>
<dbReference type="GO" id="GO:0005634">
    <property type="term" value="C:nucleus"/>
    <property type="evidence" value="ECO:0007669"/>
    <property type="project" value="TreeGrafter"/>
</dbReference>
<evidence type="ECO:0000313" key="11">
    <source>
        <dbReference type="Proteomes" id="UP000799779"/>
    </source>
</evidence>
<dbReference type="GO" id="GO:0004674">
    <property type="term" value="F:protein serine/threonine kinase activity"/>
    <property type="evidence" value="ECO:0007669"/>
    <property type="project" value="UniProtKB-KW"/>
</dbReference>
<gene>
    <name evidence="10" type="ORF">P154DRAFT_529846</name>
</gene>
<dbReference type="PROSITE" id="PS50011">
    <property type="entry name" value="PROTEIN_KINASE_DOM"/>
    <property type="match status" value="1"/>
</dbReference>
<dbReference type="SUPFAM" id="SSF56112">
    <property type="entry name" value="Protein kinase-like (PK-like)"/>
    <property type="match status" value="1"/>
</dbReference>
<reference evidence="10" key="1">
    <citation type="journal article" date="2020" name="Stud. Mycol.">
        <title>101 Dothideomycetes genomes: a test case for predicting lifestyles and emergence of pathogens.</title>
        <authorList>
            <person name="Haridas S."/>
            <person name="Albert R."/>
            <person name="Binder M."/>
            <person name="Bloem J."/>
            <person name="Labutti K."/>
            <person name="Salamov A."/>
            <person name="Andreopoulos B."/>
            <person name="Baker S."/>
            <person name="Barry K."/>
            <person name="Bills G."/>
            <person name="Bluhm B."/>
            <person name="Cannon C."/>
            <person name="Castanera R."/>
            <person name="Culley D."/>
            <person name="Daum C."/>
            <person name="Ezra D."/>
            <person name="Gonzalez J."/>
            <person name="Henrissat B."/>
            <person name="Kuo A."/>
            <person name="Liang C."/>
            <person name="Lipzen A."/>
            <person name="Lutzoni F."/>
            <person name="Magnuson J."/>
            <person name="Mondo S."/>
            <person name="Nolan M."/>
            <person name="Ohm R."/>
            <person name="Pangilinan J."/>
            <person name="Park H.-J."/>
            <person name="Ramirez L."/>
            <person name="Alfaro M."/>
            <person name="Sun H."/>
            <person name="Tritt A."/>
            <person name="Yoshinaga Y."/>
            <person name="Zwiers L.-H."/>
            <person name="Turgeon B."/>
            <person name="Goodwin S."/>
            <person name="Spatafora J."/>
            <person name="Crous P."/>
            <person name="Grigoriev I."/>
        </authorList>
    </citation>
    <scope>NUCLEOTIDE SEQUENCE</scope>
    <source>
        <strain evidence="10">CBS 123094</strain>
    </source>
</reference>
<keyword evidence="5 10" id="KW-0418">Kinase</keyword>
<evidence type="ECO:0000259" key="9">
    <source>
        <dbReference type="PROSITE" id="PS50011"/>
    </source>
</evidence>
<evidence type="ECO:0000313" key="10">
    <source>
        <dbReference type="EMBL" id="KAF2006153.1"/>
    </source>
</evidence>
<keyword evidence="3" id="KW-0808">Transferase</keyword>
<dbReference type="PANTHER" id="PTHR43671:SF98">
    <property type="entry name" value="SERINE_THREONINE-PROTEIN KINASE NEK11"/>
    <property type="match status" value="1"/>
</dbReference>
<feature type="domain" description="Protein kinase" evidence="9">
    <location>
        <begin position="1"/>
        <end position="318"/>
    </location>
</feature>
<evidence type="ECO:0000256" key="8">
    <source>
        <dbReference type="ARBA" id="ARBA00048679"/>
    </source>
</evidence>
<name>A0A6A5WWG5_9PLEO</name>
<dbReference type="InterPro" id="IPR050660">
    <property type="entry name" value="NEK_Ser/Thr_kinase"/>
</dbReference>
<evidence type="ECO:0000256" key="3">
    <source>
        <dbReference type="ARBA" id="ARBA00022679"/>
    </source>
</evidence>
<dbReference type="PANTHER" id="PTHR43671">
    <property type="entry name" value="SERINE/THREONINE-PROTEIN KINASE NEK"/>
    <property type="match status" value="1"/>
</dbReference>
<dbReference type="GO" id="GO:0005524">
    <property type="term" value="F:ATP binding"/>
    <property type="evidence" value="ECO:0007669"/>
    <property type="project" value="UniProtKB-KW"/>
</dbReference>
<sequence length="333" mass="36886">MDSPPSTTPSWRRISPSIDPRFEVIRHLNCPGNCNVGIRLVRDTITDRICIEKRCSHCDIEDGSVAREINALERLKGRPEIVEIISSLLLKDRRGQSKGSIFMEYGNKGSLGDLIRVYGNRAPSNDVHIPELFIWKVIWALANAILVCQYGPTPESSFTEAVNTPIWNMIYHRDITPDNVLLISPAEDMELYPRVVLADFGVCVTEDDVQKGVCIPGQNPEFEPPETINALSAASDIWQIGASIYCLMAEAAEPYSSYNSTTGTFPLSNSGYSSALANIVAWCTKLEPKERPTCRDLVSEISKRRTELDGILAEEPLLEALAEAPQLSECAES</sequence>
<dbReference type="AlphaFoldDB" id="A0A6A5WWG5"/>
<evidence type="ECO:0000256" key="5">
    <source>
        <dbReference type="ARBA" id="ARBA00022777"/>
    </source>
</evidence>
<comment type="catalytic activity">
    <reaction evidence="7">
        <text>L-threonyl-[protein] + ATP = O-phospho-L-threonyl-[protein] + ADP + H(+)</text>
        <dbReference type="Rhea" id="RHEA:46608"/>
        <dbReference type="Rhea" id="RHEA-COMP:11060"/>
        <dbReference type="Rhea" id="RHEA-COMP:11605"/>
        <dbReference type="ChEBI" id="CHEBI:15378"/>
        <dbReference type="ChEBI" id="CHEBI:30013"/>
        <dbReference type="ChEBI" id="CHEBI:30616"/>
        <dbReference type="ChEBI" id="CHEBI:61977"/>
        <dbReference type="ChEBI" id="CHEBI:456216"/>
        <dbReference type="EC" id="2.7.11.1"/>
    </reaction>
</comment>
<organism evidence="10 11">
    <name type="scientific">Amniculicola lignicola CBS 123094</name>
    <dbReference type="NCBI Taxonomy" id="1392246"/>
    <lineage>
        <taxon>Eukaryota</taxon>
        <taxon>Fungi</taxon>
        <taxon>Dikarya</taxon>
        <taxon>Ascomycota</taxon>
        <taxon>Pezizomycotina</taxon>
        <taxon>Dothideomycetes</taxon>
        <taxon>Pleosporomycetidae</taxon>
        <taxon>Pleosporales</taxon>
        <taxon>Amniculicolaceae</taxon>
        <taxon>Amniculicola</taxon>
    </lineage>
</organism>
<dbReference type="CDD" id="cd00180">
    <property type="entry name" value="PKc"/>
    <property type="match status" value="1"/>
</dbReference>
<accession>A0A6A5WWG5</accession>
<proteinExistence type="predicted"/>
<evidence type="ECO:0000256" key="7">
    <source>
        <dbReference type="ARBA" id="ARBA00047899"/>
    </source>
</evidence>
<evidence type="ECO:0000256" key="2">
    <source>
        <dbReference type="ARBA" id="ARBA00022527"/>
    </source>
</evidence>
<dbReference type="InterPro" id="IPR000719">
    <property type="entry name" value="Prot_kinase_dom"/>
</dbReference>